<evidence type="ECO:0000256" key="2">
    <source>
        <dbReference type="ARBA" id="ARBA00022801"/>
    </source>
</evidence>
<dbReference type="SUPFAM" id="SSF53474">
    <property type="entry name" value="alpha/beta-Hydrolases"/>
    <property type="match status" value="1"/>
</dbReference>
<proteinExistence type="predicted"/>
<keyword evidence="2 4" id="KW-0378">Hydrolase</keyword>
<dbReference type="PANTHER" id="PTHR43037">
    <property type="entry name" value="UNNAMED PRODUCT-RELATED"/>
    <property type="match status" value="1"/>
</dbReference>
<dbReference type="InterPro" id="IPR002925">
    <property type="entry name" value="Dienelactn_hydro"/>
</dbReference>
<dbReference type="PROSITE" id="PS51257">
    <property type="entry name" value="PROKAR_LIPOPROTEIN"/>
    <property type="match status" value="1"/>
</dbReference>
<keyword evidence="5" id="KW-1185">Reference proteome</keyword>
<protein>
    <submittedName>
        <fullName evidence="4">Dienelactone hydrolase family protein</fullName>
    </submittedName>
</protein>
<dbReference type="Pfam" id="PF01738">
    <property type="entry name" value="DLH"/>
    <property type="match status" value="1"/>
</dbReference>
<evidence type="ECO:0000313" key="4">
    <source>
        <dbReference type="EMBL" id="MCV9388655.1"/>
    </source>
</evidence>
<dbReference type="EMBL" id="JAOYOD010000001">
    <property type="protein sequence ID" value="MCV9388655.1"/>
    <property type="molecule type" value="Genomic_DNA"/>
</dbReference>
<dbReference type="GO" id="GO:0016787">
    <property type="term" value="F:hydrolase activity"/>
    <property type="evidence" value="ECO:0007669"/>
    <property type="project" value="UniProtKB-KW"/>
</dbReference>
<accession>A0ABT3CY75</accession>
<dbReference type="RefSeq" id="WP_264139540.1">
    <property type="nucleotide sequence ID" value="NZ_JAOYOD010000001.1"/>
</dbReference>
<name>A0ABT3CY75_9BACT</name>
<evidence type="ECO:0000313" key="5">
    <source>
        <dbReference type="Proteomes" id="UP001300692"/>
    </source>
</evidence>
<dbReference type="Proteomes" id="UP001300692">
    <property type="component" value="Unassembled WGS sequence"/>
</dbReference>
<dbReference type="Gene3D" id="3.40.50.1820">
    <property type="entry name" value="alpha/beta hydrolase"/>
    <property type="match status" value="1"/>
</dbReference>
<dbReference type="InterPro" id="IPR029058">
    <property type="entry name" value="AB_hydrolase_fold"/>
</dbReference>
<dbReference type="InterPro" id="IPR050955">
    <property type="entry name" value="Plant_Biomass_Hydrol_Est"/>
</dbReference>
<keyword evidence="1" id="KW-0732">Signal</keyword>
<organism evidence="4 5">
    <name type="scientific">Reichenbachiella ulvae</name>
    <dbReference type="NCBI Taxonomy" id="2980104"/>
    <lineage>
        <taxon>Bacteria</taxon>
        <taxon>Pseudomonadati</taxon>
        <taxon>Bacteroidota</taxon>
        <taxon>Cytophagia</taxon>
        <taxon>Cytophagales</taxon>
        <taxon>Reichenbachiellaceae</taxon>
        <taxon>Reichenbachiella</taxon>
    </lineage>
</organism>
<evidence type="ECO:0000259" key="3">
    <source>
        <dbReference type="Pfam" id="PF01738"/>
    </source>
</evidence>
<feature type="domain" description="Dienelactone hydrolase" evidence="3">
    <location>
        <begin position="133"/>
        <end position="243"/>
    </location>
</feature>
<evidence type="ECO:0000256" key="1">
    <source>
        <dbReference type="ARBA" id="ARBA00022729"/>
    </source>
</evidence>
<gene>
    <name evidence="4" type="ORF">N7U62_18355</name>
</gene>
<reference evidence="4 5" key="1">
    <citation type="submission" date="2022-10" db="EMBL/GenBank/DDBJ databases">
        <title>Comparative genomics and taxonomic characterization of three novel marine species of genus Reichenbachiella exhibiting antioxidant and polysaccharide degradation activities.</title>
        <authorList>
            <person name="Muhammad N."/>
            <person name="Lee Y.-J."/>
            <person name="Ko J."/>
            <person name="Kim S.-G."/>
        </authorList>
    </citation>
    <scope>NUCLEOTIDE SEQUENCE [LARGE SCALE GENOMIC DNA]</scope>
    <source>
        <strain evidence="4 5">ABR2-5</strain>
    </source>
</reference>
<comment type="caution">
    <text evidence="4">The sequence shown here is derived from an EMBL/GenBank/DDBJ whole genome shotgun (WGS) entry which is preliminary data.</text>
</comment>
<sequence>MMIIKNLYYIGVLLTLIISTGCDESATEEIANWTWLDTADSFNAIDISPGTVSDVVLEIPDAPYEYSFRVISPKVIDEENGNPLVLSLHGGVGGASWEAHKSTQCIQPALESINAFIISPNADRVQWYEYYNQEKIVRILNLAIRNWPVDPTKLVVTGFSDGGNGTWFFAEAYPTAFSAGIALASSYNTLTTDGGARKIETPLYVIHSTTDELFPLEQTQTWVSETQTAGSDVTFVVADGLSHYRPCDYDDYFADAVLWLENEVWN</sequence>
<dbReference type="PANTHER" id="PTHR43037:SF5">
    <property type="entry name" value="FERULOYL ESTERASE"/>
    <property type="match status" value="1"/>
</dbReference>